<comment type="function">
    <text evidence="7">F(1)F(0) ATP synthase produces ATP from ADP in the presence of a proton or sodium gradient. F-type ATPases consist of two structural domains, F(1) containing the extramembraneous catalytic core and F(0) containing the membrane proton channel, linked together by a central stalk and a peripheral stalk. During catalysis, ATP synthesis in the catalytic domain of F(1) is coupled via a rotary mechanism of the central stalk subunits to proton translocation.</text>
</comment>
<protein>
    <recommendedName>
        <fullName evidence="7">ATP synthase subunit delta</fullName>
    </recommendedName>
    <alternativeName>
        <fullName evidence="7">ATP synthase F(1) sector subunit delta</fullName>
    </alternativeName>
    <alternativeName>
        <fullName evidence="7">F-type ATPase subunit delta</fullName>
        <shortName evidence="7">F-ATPase subunit delta</shortName>
    </alternativeName>
</protein>
<evidence type="ECO:0000256" key="3">
    <source>
        <dbReference type="ARBA" id="ARBA00022781"/>
    </source>
</evidence>
<keyword evidence="3 7" id="KW-0375">Hydrogen ion transport</keyword>
<dbReference type="Proteomes" id="UP000199318">
    <property type="component" value="Unassembled WGS sequence"/>
</dbReference>
<sequence>MRRHPVGYRYAHALFEIAQREGQLGQFSDELQLVAEAAGKTEQMKKVFHHPRMTAEDKKKVFREAFEDSVHPQVLNLLFLLVDNKREDIITEVSDNYRQLANEAQGVAEAVVFSAKPLSESEKTAVAEAFAKRAGKAELMIENVVDEGIIGGIKVHIGDTVFDASVANQLNRIQKRMIQGT</sequence>
<dbReference type="SUPFAM" id="SSF47928">
    <property type="entry name" value="N-terminal domain of the delta subunit of the F1F0-ATP synthase"/>
    <property type="match status" value="1"/>
</dbReference>
<evidence type="ECO:0000256" key="5">
    <source>
        <dbReference type="ARBA" id="ARBA00023136"/>
    </source>
</evidence>
<dbReference type="NCBIfam" id="NF004403">
    <property type="entry name" value="PRK05758.2-4"/>
    <property type="match status" value="1"/>
</dbReference>
<keyword evidence="6 7" id="KW-0066">ATP synthesis</keyword>
<dbReference type="OrthoDB" id="9802471at2"/>
<keyword evidence="9" id="KW-1185">Reference proteome</keyword>
<dbReference type="RefSeq" id="WP_093071968.1">
    <property type="nucleotide sequence ID" value="NZ_FOGV01000003.1"/>
</dbReference>
<comment type="subcellular location">
    <subcellularLocation>
        <location evidence="7">Cell membrane</location>
        <topology evidence="7">Peripheral membrane protein</topology>
    </subcellularLocation>
    <subcellularLocation>
        <location evidence="1">Membrane</location>
    </subcellularLocation>
</comment>
<dbReference type="PANTHER" id="PTHR11910">
    <property type="entry name" value="ATP SYNTHASE DELTA CHAIN"/>
    <property type="match status" value="1"/>
</dbReference>
<dbReference type="Pfam" id="PF00213">
    <property type="entry name" value="OSCP"/>
    <property type="match status" value="1"/>
</dbReference>
<dbReference type="STRING" id="1464123.SAMN05444126_103100"/>
<dbReference type="NCBIfam" id="NF004402">
    <property type="entry name" value="PRK05758.2-2"/>
    <property type="match status" value="1"/>
</dbReference>
<dbReference type="PRINTS" id="PR00125">
    <property type="entry name" value="ATPASEDELTA"/>
</dbReference>
<evidence type="ECO:0000256" key="2">
    <source>
        <dbReference type="ARBA" id="ARBA00022448"/>
    </source>
</evidence>
<dbReference type="InterPro" id="IPR026015">
    <property type="entry name" value="ATP_synth_OSCP/delta_N_sf"/>
</dbReference>
<comment type="caution">
    <text evidence="8">The sequence shown here is derived from an EMBL/GenBank/DDBJ whole genome shotgun (WGS) entry which is preliminary data.</text>
</comment>
<name>A0A1H9QPY7_9BACI</name>
<dbReference type="HAMAP" id="MF_01416">
    <property type="entry name" value="ATP_synth_delta_bact"/>
    <property type="match status" value="1"/>
</dbReference>
<accession>A0A1H9QPY7</accession>
<dbReference type="NCBIfam" id="TIGR01145">
    <property type="entry name" value="ATP_synt_delta"/>
    <property type="match status" value="1"/>
</dbReference>
<dbReference type="Gene3D" id="1.10.520.20">
    <property type="entry name" value="N-terminal domain of the delta subunit of the F1F0-ATP synthase"/>
    <property type="match status" value="1"/>
</dbReference>
<reference evidence="9" key="1">
    <citation type="submission" date="2016-10" db="EMBL/GenBank/DDBJ databases">
        <authorList>
            <person name="de Groot N.N."/>
        </authorList>
    </citation>
    <scope>NUCLEOTIDE SEQUENCE [LARGE SCALE GENOMIC DNA]</scope>
    <source>
        <strain evidence="9">10nlg</strain>
    </source>
</reference>
<comment type="function">
    <text evidence="7">This protein is part of the stalk that links CF(0) to CF(1). It either transmits conformational changes from CF(0) to CF(1) or is implicated in proton conduction.</text>
</comment>
<dbReference type="EMBL" id="FOGV01000003">
    <property type="protein sequence ID" value="SER62522.1"/>
    <property type="molecule type" value="Genomic_DNA"/>
</dbReference>
<keyword evidence="7" id="KW-0139">CF(1)</keyword>
<evidence type="ECO:0000256" key="4">
    <source>
        <dbReference type="ARBA" id="ARBA00023065"/>
    </source>
</evidence>
<dbReference type="GO" id="GO:0005886">
    <property type="term" value="C:plasma membrane"/>
    <property type="evidence" value="ECO:0007669"/>
    <property type="project" value="UniProtKB-SubCell"/>
</dbReference>
<keyword evidence="7" id="KW-1003">Cell membrane</keyword>
<comment type="similarity">
    <text evidence="7">Belongs to the ATPase delta chain family.</text>
</comment>
<evidence type="ECO:0000313" key="9">
    <source>
        <dbReference type="Proteomes" id="UP000199318"/>
    </source>
</evidence>
<keyword evidence="5 7" id="KW-0472">Membrane</keyword>
<proteinExistence type="inferred from homology"/>
<dbReference type="InterPro" id="IPR000711">
    <property type="entry name" value="ATPase_OSCP/dsu"/>
</dbReference>
<keyword evidence="4 7" id="KW-0406">Ion transport</keyword>
<dbReference type="GO" id="GO:0045259">
    <property type="term" value="C:proton-transporting ATP synthase complex"/>
    <property type="evidence" value="ECO:0007669"/>
    <property type="project" value="UniProtKB-KW"/>
</dbReference>
<dbReference type="GO" id="GO:0046933">
    <property type="term" value="F:proton-transporting ATP synthase activity, rotational mechanism"/>
    <property type="evidence" value="ECO:0007669"/>
    <property type="project" value="UniProtKB-UniRule"/>
</dbReference>
<evidence type="ECO:0000256" key="1">
    <source>
        <dbReference type="ARBA" id="ARBA00004370"/>
    </source>
</evidence>
<gene>
    <name evidence="7" type="primary">atpH</name>
    <name evidence="8" type="ORF">SAMN05444126_103100</name>
</gene>
<evidence type="ECO:0000256" key="7">
    <source>
        <dbReference type="HAMAP-Rule" id="MF_01416"/>
    </source>
</evidence>
<keyword evidence="2 7" id="KW-0813">Transport</keyword>
<evidence type="ECO:0000313" key="8">
    <source>
        <dbReference type="EMBL" id="SER62522.1"/>
    </source>
</evidence>
<organism evidence="8 9">
    <name type="scientific">Salisediminibacterium halotolerans</name>
    <dbReference type="NCBI Taxonomy" id="517425"/>
    <lineage>
        <taxon>Bacteria</taxon>
        <taxon>Bacillati</taxon>
        <taxon>Bacillota</taxon>
        <taxon>Bacilli</taxon>
        <taxon>Bacillales</taxon>
        <taxon>Bacillaceae</taxon>
        <taxon>Salisediminibacterium</taxon>
    </lineage>
</organism>
<dbReference type="AlphaFoldDB" id="A0A1H9QPY7"/>
<evidence type="ECO:0000256" key="6">
    <source>
        <dbReference type="ARBA" id="ARBA00023310"/>
    </source>
</evidence>